<evidence type="ECO:0000256" key="3">
    <source>
        <dbReference type="ARBA" id="ARBA00034031"/>
    </source>
</evidence>
<comment type="catalytic activity">
    <reaction evidence="3">
        <text>pretRNA = a 3'-half-tRNA molecule with a 5'-OH end + a 5'-half-tRNA molecule with a 2',3'-cyclic phosphate end + an intron with a 2',3'-cyclic phosphate and a 5'-hydroxyl terminus.</text>
        <dbReference type="EC" id="4.6.1.16"/>
    </reaction>
</comment>
<protein>
    <recommendedName>
        <fullName evidence="2">tRNA-intron lyase</fullName>
        <ecNumber evidence="2">4.6.1.16</ecNumber>
    </recommendedName>
</protein>
<reference evidence="5 6" key="1">
    <citation type="submission" date="2019-04" db="EMBL/GenBank/DDBJ databases">
        <title>Annotation for the trematode Fasciola gigantica.</title>
        <authorList>
            <person name="Choi Y.-J."/>
        </authorList>
    </citation>
    <scope>NUCLEOTIDE SEQUENCE [LARGE SCALE GENOMIC DNA]</scope>
    <source>
        <strain evidence="5">Uganda_cow_1</strain>
    </source>
</reference>
<keyword evidence="6" id="KW-1185">Reference proteome</keyword>
<keyword evidence="5" id="KW-0378">Hydrolase</keyword>
<dbReference type="EC" id="4.6.1.16" evidence="2"/>
<keyword evidence="5" id="KW-0540">Nuclease</keyword>
<dbReference type="InterPro" id="IPR011856">
    <property type="entry name" value="tRNA_endonuc-like_dom_sf"/>
</dbReference>
<dbReference type="CDD" id="cd22363">
    <property type="entry name" value="tRNA-intron_lyase_C"/>
    <property type="match status" value="1"/>
</dbReference>
<dbReference type="PANTHER" id="PTHR21227">
    <property type="entry name" value="TRNA-SPLICING ENDONUCLEASE SUBUNIT SEN2"/>
    <property type="match status" value="1"/>
</dbReference>
<dbReference type="AlphaFoldDB" id="A0A504YLC3"/>
<dbReference type="SUPFAM" id="SSF53032">
    <property type="entry name" value="tRNA-intron endonuclease catalytic domain-like"/>
    <property type="match status" value="1"/>
</dbReference>
<organism evidence="5 6">
    <name type="scientific">Fasciola gigantica</name>
    <name type="common">Giant liver fluke</name>
    <dbReference type="NCBI Taxonomy" id="46835"/>
    <lineage>
        <taxon>Eukaryota</taxon>
        <taxon>Metazoa</taxon>
        <taxon>Spiralia</taxon>
        <taxon>Lophotrochozoa</taxon>
        <taxon>Platyhelminthes</taxon>
        <taxon>Trematoda</taxon>
        <taxon>Digenea</taxon>
        <taxon>Plagiorchiida</taxon>
        <taxon>Echinostomata</taxon>
        <taxon>Echinostomatoidea</taxon>
        <taxon>Fasciolidae</taxon>
        <taxon>Fasciola</taxon>
    </lineage>
</organism>
<evidence type="ECO:0000259" key="4">
    <source>
        <dbReference type="Pfam" id="PF01974"/>
    </source>
</evidence>
<keyword evidence="5" id="KW-0255">Endonuclease</keyword>
<evidence type="ECO:0000313" key="5">
    <source>
        <dbReference type="EMBL" id="TPP62034.1"/>
    </source>
</evidence>
<evidence type="ECO:0000313" key="6">
    <source>
        <dbReference type="Proteomes" id="UP000316759"/>
    </source>
</evidence>
<proteinExistence type="inferred from homology"/>
<name>A0A504YLC3_FASGI</name>
<gene>
    <name evidence="5" type="ORF">FGIG_00761</name>
</gene>
<dbReference type="GO" id="GO:0000379">
    <property type="term" value="P:tRNA-type intron splice site recognition and cleavage"/>
    <property type="evidence" value="ECO:0007669"/>
    <property type="project" value="TreeGrafter"/>
</dbReference>
<dbReference type="InterPro" id="IPR006676">
    <property type="entry name" value="tRNA_splic"/>
</dbReference>
<dbReference type="InterPro" id="IPR036167">
    <property type="entry name" value="tRNA_intron_Endo_cat-like_sf"/>
</dbReference>
<dbReference type="GO" id="GO:0003676">
    <property type="term" value="F:nucleic acid binding"/>
    <property type="evidence" value="ECO:0007669"/>
    <property type="project" value="InterPro"/>
</dbReference>
<dbReference type="GO" id="GO:0000213">
    <property type="term" value="F:tRNA-intron lyase activity"/>
    <property type="evidence" value="ECO:0007669"/>
    <property type="project" value="UniProtKB-EC"/>
</dbReference>
<dbReference type="STRING" id="46835.A0A504YLC3"/>
<comment type="similarity">
    <text evidence="1">Belongs to the tRNA-intron endonuclease family.</text>
</comment>
<dbReference type="PANTHER" id="PTHR21227:SF0">
    <property type="entry name" value="TRNA-SPLICING ENDONUCLEASE SUBUNIT SEN2"/>
    <property type="match status" value="1"/>
</dbReference>
<evidence type="ECO:0000256" key="1">
    <source>
        <dbReference type="ARBA" id="ARBA00008078"/>
    </source>
</evidence>
<feature type="domain" description="tRNA intron endonuclease catalytic" evidence="4">
    <location>
        <begin position="220"/>
        <end position="303"/>
    </location>
</feature>
<dbReference type="EMBL" id="SUNJ01007397">
    <property type="protein sequence ID" value="TPP62034.1"/>
    <property type="molecule type" value="Genomic_DNA"/>
</dbReference>
<dbReference type="Pfam" id="PF01974">
    <property type="entry name" value="tRNA_int_endo"/>
    <property type="match status" value="1"/>
</dbReference>
<sequence>MHNVIFFFLKATEDPYETFLGRPKLTSGVSTWTAPPTGPLFPIHLKEDDNRLDCSTSGSTKCHFEAQLVSSSRARVTDPCHISVLRSRGCYGYLPSEERQLIGKADSEQITVDTDEEEEENEFHGRYQSATLEDAVEPQKNDEASELYLTDEEIMFLLHTLGCLKVTIPPGPDGDTPVVISNPHRLWFNLCSGELATQPIEPHLARTTDSRFRLAEQDLLRRYAAYVYYRARGWVVRPGLALGGVHFLLYAQGPAHRHATFAVLVDPATDPDPEATKQVTCSEMAAHVRVVHSVGKRLILCRVRLPSLDTYRDTPWDAIREATVSGMNGSSSVSLATAIVDSDIQNLERHFRIVTVHDTVTTRCARRSQHRSGRNPTRAQWLKTVTNQSGRITQSEMQREKLRDITWA</sequence>
<dbReference type="GO" id="GO:0000214">
    <property type="term" value="C:tRNA-intron endonuclease complex"/>
    <property type="evidence" value="ECO:0007669"/>
    <property type="project" value="TreeGrafter"/>
</dbReference>
<evidence type="ECO:0000256" key="2">
    <source>
        <dbReference type="ARBA" id="ARBA00012573"/>
    </source>
</evidence>
<dbReference type="GO" id="GO:0005737">
    <property type="term" value="C:cytoplasm"/>
    <property type="evidence" value="ECO:0007669"/>
    <property type="project" value="TreeGrafter"/>
</dbReference>
<dbReference type="Proteomes" id="UP000316759">
    <property type="component" value="Unassembled WGS sequence"/>
</dbReference>
<dbReference type="OrthoDB" id="10249562at2759"/>
<accession>A0A504YLC3</accession>
<comment type="caution">
    <text evidence="5">The sequence shown here is derived from an EMBL/GenBank/DDBJ whole genome shotgun (WGS) entry which is preliminary data.</text>
</comment>
<dbReference type="InterPro" id="IPR006677">
    <property type="entry name" value="tRNA_intron_Endonuc_cat-like"/>
</dbReference>
<dbReference type="Gene3D" id="3.40.1350.10">
    <property type="match status" value="1"/>
</dbReference>